<dbReference type="RefSeq" id="XP_060421270.1">
    <property type="nucleotide sequence ID" value="XM_060570733.1"/>
</dbReference>
<dbReference type="AlphaFoldDB" id="A0AAJ0ELM7"/>
<accession>A0AAJ0ELM7</accession>
<dbReference type="EMBL" id="JAHMHR010000180">
    <property type="protein sequence ID" value="KAK1656506.1"/>
    <property type="molecule type" value="Genomic_DNA"/>
</dbReference>
<evidence type="ECO:0000313" key="2">
    <source>
        <dbReference type="Proteomes" id="UP001224890"/>
    </source>
</evidence>
<comment type="caution">
    <text evidence="1">The sequence shown here is derived from an EMBL/GenBank/DDBJ whole genome shotgun (WGS) entry which is preliminary data.</text>
</comment>
<reference evidence="1" key="1">
    <citation type="submission" date="2021-06" db="EMBL/GenBank/DDBJ databases">
        <title>Comparative genomics, transcriptomics and evolutionary studies reveal genomic signatures of adaptation to plant cell wall in hemibiotrophic fungi.</title>
        <authorList>
            <consortium name="DOE Joint Genome Institute"/>
            <person name="Baroncelli R."/>
            <person name="Diaz J.F."/>
            <person name="Benocci T."/>
            <person name="Peng M."/>
            <person name="Battaglia E."/>
            <person name="Haridas S."/>
            <person name="Andreopoulos W."/>
            <person name="Labutti K."/>
            <person name="Pangilinan J."/>
            <person name="Floch G.L."/>
            <person name="Makela M.R."/>
            <person name="Henrissat B."/>
            <person name="Grigoriev I.V."/>
            <person name="Crouch J.A."/>
            <person name="De Vries R.P."/>
            <person name="Sukno S.A."/>
            <person name="Thon M.R."/>
        </authorList>
    </citation>
    <scope>NUCLEOTIDE SEQUENCE</scope>
    <source>
        <strain evidence="1">CBS 193.32</strain>
    </source>
</reference>
<keyword evidence="2" id="KW-1185">Reference proteome</keyword>
<proteinExistence type="predicted"/>
<organism evidence="1 2">
    <name type="scientific">Colletotrichum godetiae</name>
    <dbReference type="NCBI Taxonomy" id="1209918"/>
    <lineage>
        <taxon>Eukaryota</taxon>
        <taxon>Fungi</taxon>
        <taxon>Dikarya</taxon>
        <taxon>Ascomycota</taxon>
        <taxon>Pezizomycotina</taxon>
        <taxon>Sordariomycetes</taxon>
        <taxon>Hypocreomycetidae</taxon>
        <taxon>Glomerellales</taxon>
        <taxon>Glomerellaceae</taxon>
        <taxon>Colletotrichum</taxon>
        <taxon>Colletotrichum acutatum species complex</taxon>
    </lineage>
</organism>
<dbReference type="GeneID" id="85455259"/>
<sequence length="148" mass="16137">LLEKSGKPTSQTQSVLATADGIFDMKGPVVDFHKGSRTTAMFFDGNTSFKWTYMSTPALYRPGPRTGSYHVSFEILPVKPREPNLTAVGGDLATFEGRLHGISLSDMAVAVAEEAEGQTKGWKHWCPFVPDLDEEGGPVYAKIEDSVK</sequence>
<name>A0AAJ0ELM7_9PEZI</name>
<evidence type="ECO:0000313" key="1">
    <source>
        <dbReference type="EMBL" id="KAK1656506.1"/>
    </source>
</evidence>
<feature type="non-terminal residue" evidence="1">
    <location>
        <position position="1"/>
    </location>
</feature>
<gene>
    <name evidence="1" type="ORF">BDP55DRAFT_569253</name>
</gene>
<dbReference type="Gene3D" id="3.40.50.720">
    <property type="entry name" value="NAD(P)-binding Rossmann-like Domain"/>
    <property type="match status" value="1"/>
</dbReference>
<protein>
    <submittedName>
        <fullName evidence="1">Uncharacterized protein</fullName>
    </submittedName>
</protein>
<dbReference type="Proteomes" id="UP001224890">
    <property type="component" value="Unassembled WGS sequence"/>
</dbReference>